<evidence type="ECO:0000259" key="6">
    <source>
        <dbReference type="Pfam" id="PF00031"/>
    </source>
</evidence>
<dbReference type="InterPro" id="IPR001713">
    <property type="entry name" value="Prot_inh_stefin"/>
</dbReference>
<dbReference type="GO" id="GO:0005829">
    <property type="term" value="C:cytosol"/>
    <property type="evidence" value="ECO:0007669"/>
    <property type="project" value="TreeGrafter"/>
</dbReference>
<organism evidence="7 8">
    <name type="scientific">Muraenolepis orangiensis</name>
    <name type="common">Patagonian moray cod</name>
    <dbReference type="NCBI Taxonomy" id="630683"/>
    <lineage>
        <taxon>Eukaryota</taxon>
        <taxon>Metazoa</taxon>
        <taxon>Chordata</taxon>
        <taxon>Craniata</taxon>
        <taxon>Vertebrata</taxon>
        <taxon>Euteleostomi</taxon>
        <taxon>Actinopterygii</taxon>
        <taxon>Neopterygii</taxon>
        <taxon>Teleostei</taxon>
        <taxon>Neoteleostei</taxon>
        <taxon>Acanthomorphata</taxon>
        <taxon>Zeiogadaria</taxon>
        <taxon>Gadariae</taxon>
        <taxon>Gadiformes</taxon>
        <taxon>Muraenolepidoidei</taxon>
        <taxon>Muraenolepididae</taxon>
        <taxon>Muraenolepis</taxon>
    </lineage>
</organism>
<dbReference type="PRINTS" id="PR00295">
    <property type="entry name" value="STEFINA"/>
</dbReference>
<comment type="subcellular location">
    <subcellularLocation>
        <location evidence="1">Cytoplasm</location>
    </subcellularLocation>
</comment>
<keyword evidence="5" id="KW-0789">Thiol protease inhibitor</keyword>
<dbReference type="Proteomes" id="UP001148018">
    <property type="component" value="Unassembled WGS sequence"/>
</dbReference>
<evidence type="ECO:0000256" key="1">
    <source>
        <dbReference type="ARBA" id="ARBA00004496"/>
    </source>
</evidence>
<gene>
    <name evidence="7" type="ORF">NHX12_029535</name>
</gene>
<dbReference type="Pfam" id="PF00031">
    <property type="entry name" value="Cystatin"/>
    <property type="match status" value="1"/>
</dbReference>
<comment type="caution">
    <text evidence="7">The sequence shown here is derived from an EMBL/GenBank/DDBJ whole genome shotgun (WGS) entry which is preliminary data.</text>
</comment>
<evidence type="ECO:0000256" key="5">
    <source>
        <dbReference type="ARBA" id="ARBA00022704"/>
    </source>
</evidence>
<reference evidence="7" key="1">
    <citation type="submission" date="2022-07" db="EMBL/GenBank/DDBJ databases">
        <title>Chromosome-level genome of Muraenolepis orangiensis.</title>
        <authorList>
            <person name="Kim J."/>
        </authorList>
    </citation>
    <scope>NUCLEOTIDE SEQUENCE</scope>
    <source>
        <strain evidence="7">KU_S4_2022</strain>
        <tissue evidence="7">Muscle</tissue>
    </source>
</reference>
<dbReference type="PANTHER" id="PTHR11414:SF21">
    <property type="entry name" value="CYSTATIN 14A, TANDEM DUPLICATE 1-RELATED"/>
    <property type="match status" value="1"/>
</dbReference>
<evidence type="ECO:0000313" key="7">
    <source>
        <dbReference type="EMBL" id="KAJ3583268.1"/>
    </source>
</evidence>
<keyword evidence="3" id="KW-0963">Cytoplasm</keyword>
<dbReference type="OrthoDB" id="2429551at2759"/>
<evidence type="ECO:0000256" key="3">
    <source>
        <dbReference type="ARBA" id="ARBA00022490"/>
    </source>
</evidence>
<protein>
    <recommendedName>
        <fullName evidence="6">Cystatin domain-containing protein</fullName>
    </recommendedName>
</protein>
<proteinExistence type="inferred from homology"/>
<dbReference type="SUPFAM" id="SSF54403">
    <property type="entry name" value="Cystatin/monellin"/>
    <property type="match status" value="1"/>
</dbReference>
<dbReference type="InterPro" id="IPR000010">
    <property type="entry name" value="Cystatin_dom"/>
</dbReference>
<evidence type="ECO:0000256" key="2">
    <source>
        <dbReference type="ARBA" id="ARBA00009403"/>
    </source>
</evidence>
<evidence type="ECO:0000313" key="8">
    <source>
        <dbReference type="Proteomes" id="UP001148018"/>
    </source>
</evidence>
<dbReference type="Gene3D" id="3.10.450.10">
    <property type="match status" value="1"/>
</dbReference>
<dbReference type="EMBL" id="JANIIK010000468">
    <property type="protein sequence ID" value="KAJ3583268.1"/>
    <property type="molecule type" value="Genomic_DNA"/>
</dbReference>
<dbReference type="InterPro" id="IPR046350">
    <property type="entry name" value="Cystatin_sf"/>
</dbReference>
<feature type="domain" description="Cystatin" evidence="6">
    <location>
        <begin position="9"/>
        <end position="62"/>
    </location>
</feature>
<keyword evidence="8" id="KW-1185">Reference proteome</keyword>
<sequence length="70" mass="7743">MTTADVILGGLSVAKEADKYVQELCLEVKASVEGKTNQTYDLFVAMTYRSQTVSGKKYFIKVGHGDPWKP</sequence>
<dbReference type="PANTHER" id="PTHR11414">
    <property type="entry name" value="CYSTATIN FAMILY MEMBER"/>
    <property type="match status" value="1"/>
</dbReference>
<comment type="similarity">
    <text evidence="2">Belongs to the cystatin family.</text>
</comment>
<name>A0A9Q0D7C7_9TELE</name>
<dbReference type="GO" id="GO:0004869">
    <property type="term" value="F:cysteine-type endopeptidase inhibitor activity"/>
    <property type="evidence" value="ECO:0007669"/>
    <property type="project" value="UniProtKB-KW"/>
</dbReference>
<accession>A0A9Q0D7C7</accession>
<keyword evidence="4" id="KW-0646">Protease inhibitor</keyword>
<evidence type="ECO:0000256" key="4">
    <source>
        <dbReference type="ARBA" id="ARBA00022690"/>
    </source>
</evidence>
<dbReference type="AlphaFoldDB" id="A0A9Q0D7C7"/>